<dbReference type="OrthoDB" id="3783322at2"/>
<organism evidence="2 3">
    <name type="scientific">Murinocardiopsis flavida</name>
    <dbReference type="NCBI Taxonomy" id="645275"/>
    <lineage>
        <taxon>Bacteria</taxon>
        <taxon>Bacillati</taxon>
        <taxon>Actinomycetota</taxon>
        <taxon>Actinomycetes</taxon>
        <taxon>Streptosporangiales</taxon>
        <taxon>Nocardiopsidaceae</taxon>
        <taxon>Murinocardiopsis</taxon>
    </lineage>
</organism>
<keyword evidence="1" id="KW-0812">Transmembrane</keyword>
<evidence type="ECO:0000256" key="1">
    <source>
        <dbReference type="SAM" id="Phobius"/>
    </source>
</evidence>
<evidence type="ECO:0000313" key="2">
    <source>
        <dbReference type="EMBL" id="PSK86926.1"/>
    </source>
</evidence>
<evidence type="ECO:0000313" key="3">
    <source>
        <dbReference type="Proteomes" id="UP000240542"/>
    </source>
</evidence>
<dbReference type="Proteomes" id="UP000240542">
    <property type="component" value="Unassembled WGS sequence"/>
</dbReference>
<feature type="transmembrane region" description="Helical" evidence="1">
    <location>
        <begin position="43"/>
        <end position="61"/>
    </location>
</feature>
<accession>A0A2P8CPN2</accession>
<keyword evidence="1" id="KW-0472">Membrane</keyword>
<proteinExistence type="predicted"/>
<name>A0A2P8CPN2_9ACTN</name>
<keyword evidence="1" id="KW-1133">Transmembrane helix</keyword>
<dbReference type="EMBL" id="PYGA01000033">
    <property type="protein sequence ID" value="PSK86926.1"/>
    <property type="molecule type" value="Genomic_DNA"/>
</dbReference>
<comment type="caution">
    <text evidence="2">The sequence shown here is derived from an EMBL/GenBank/DDBJ whole genome shotgun (WGS) entry which is preliminary data.</text>
</comment>
<keyword evidence="3" id="KW-1185">Reference proteome</keyword>
<dbReference type="RefSeq" id="WP_106586653.1">
    <property type="nucleotide sequence ID" value="NZ_PYGA01000033.1"/>
</dbReference>
<gene>
    <name evidence="2" type="ORF">CLV63_13343</name>
</gene>
<feature type="transmembrane region" description="Helical" evidence="1">
    <location>
        <begin position="12"/>
        <end position="31"/>
    </location>
</feature>
<dbReference type="AlphaFoldDB" id="A0A2P8CPN2"/>
<protein>
    <submittedName>
        <fullName evidence="2">Uncharacterized protein</fullName>
    </submittedName>
</protein>
<reference evidence="2 3" key="1">
    <citation type="submission" date="2018-03" db="EMBL/GenBank/DDBJ databases">
        <title>Genomic Encyclopedia of Archaeal and Bacterial Type Strains, Phase II (KMG-II): from individual species to whole genera.</title>
        <authorList>
            <person name="Goeker M."/>
        </authorList>
    </citation>
    <scope>NUCLEOTIDE SEQUENCE [LARGE SCALE GENOMIC DNA]</scope>
    <source>
        <strain evidence="2 3">DSM 45312</strain>
    </source>
</reference>
<sequence>MDLETAQRATRRVGAITAAIGATLVIAPTQAGRVLRLDGHDNALRAIGVADLVLVPGLLAGRHQKRWMAARAGLNLGIAAYCLRLARQEGSTTAKVAVLAMVAATVADGRTFAALHRADSHRAA</sequence>